<dbReference type="GO" id="GO:0016829">
    <property type="term" value="F:lyase activity"/>
    <property type="evidence" value="ECO:0007669"/>
    <property type="project" value="UniProtKB-KW"/>
</dbReference>
<protein>
    <submittedName>
        <fullName evidence="1">Phosphonate C-P lyase system protein PhnH</fullName>
    </submittedName>
</protein>
<name>A0A437P5E7_9HYPH</name>
<comment type="caution">
    <text evidence="1">The sequence shown here is derived from an EMBL/GenBank/DDBJ whole genome shotgun (WGS) entry which is preliminary data.</text>
</comment>
<accession>A0A437P5E7</accession>
<dbReference type="PIRSF" id="PIRSF020680">
    <property type="entry name" value="PhnH"/>
    <property type="match status" value="1"/>
</dbReference>
<dbReference type="GO" id="GO:0019634">
    <property type="term" value="P:organic phosphonate metabolic process"/>
    <property type="evidence" value="ECO:0007669"/>
    <property type="project" value="InterPro"/>
</dbReference>
<dbReference type="SUPFAM" id="SSF159709">
    <property type="entry name" value="PhnH-like"/>
    <property type="match status" value="1"/>
</dbReference>
<reference evidence="1 2" key="1">
    <citation type="submission" date="2019-01" db="EMBL/GenBank/DDBJ databases">
        <authorList>
            <person name="Chen W.-M."/>
        </authorList>
    </citation>
    <scope>NUCLEOTIDE SEQUENCE [LARGE SCALE GENOMIC DNA]</scope>
    <source>
        <strain evidence="1 2">TER-1</strain>
    </source>
</reference>
<dbReference type="OrthoDB" id="9814509at2"/>
<evidence type="ECO:0000313" key="2">
    <source>
        <dbReference type="Proteomes" id="UP000286997"/>
    </source>
</evidence>
<organism evidence="1 2">
    <name type="scientific">Methylobacterium oryzihabitans</name>
    <dbReference type="NCBI Taxonomy" id="2499852"/>
    <lineage>
        <taxon>Bacteria</taxon>
        <taxon>Pseudomonadati</taxon>
        <taxon>Pseudomonadota</taxon>
        <taxon>Alphaproteobacteria</taxon>
        <taxon>Hyphomicrobiales</taxon>
        <taxon>Methylobacteriaceae</taxon>
        <taxon>Methylobacterium</taxon>
    </lineage>
</organism>
<dbReference type="Proteomes" id="UP000286997">
    <property type="component" value="Unassembled WGS sequence"/>
</dbReference>
<dbReference type="Pfam" id="PF05845">
    <property type="entry name" value="PhnH"/>
    <property type="match status" value="1"/>
</dbReference>
<dbReference type="Gene3D" id="3.40.50.11310">
    <property type="entry name" value="Bacterial phosphonate metabolism protein PhnH"/>
    <property type="match status" value="1"/>
</dbReference>
<sequence>MALARGFADPVHDAQGAFRAMLDALARPGLVQALPAALAPPAPLTSELAAIALALADADAPVWLDGPLAEAPEVEEFLRFHTGARLVADPAEAAFALVADPEACPDFSAFAQGSPAYPDRSTTLVLAVRHLAAGEGLAFEGPGIRGRVRLGVAPLPAGFAARWSANHALFPRGIDLLLAAPGRVAGLPRTARLLEA</sequence>
<dbReference type="EMBL" id="SACP01000012">
    <property type="protein sequence ID" value="RVU17462.1"/>
    <property type="molecule type" value="Genomic_DNA"/>
</dbReference>
<keyword evidence="1" id="KW-0456">Lyase</keyword>
<gene>
    <name evidence="1" type="primary">phnH</name>
    <name evidence="1" type="ORF">EOE48_13820</name>
</gene>
<evidence type="ECO:0000313" key="1">
    <source>
        <dbReference type="EMBL" id="RVU17462.1"/>
    </source>
</evidence>
<proteinExistence type="predicted"/>
<dbReference type="InterPro" id="IPR038058">
    <property type="entry name" value="PhnH-like_sp"/>
</dbReference>
<dbReference type="RefSeq" id="WP_127730009.1">
    <property type="nucleotide sequence ID" value="NZ_SACP01000012.1"/>
</dbReference>
<keyword evidence="2" id="KW-1185">Reference proteome</keyword>
<dbReference type="AlphaFoldDB" id="A0A437P5E7"/>
<dbReference type="NCBIfam" id="TIGR03292">
    <property type="entry name" value="PhnH_redo"/>
    <property type="match status" value="1"/>
</dbReference>
<dbReference type="InterPro" id="IPR008772">
    <property type="entry name" value="Phosphonate_metab_PhnH"/>
</dbReference>